<evidence type="ECO:0000313" key="18">
    <source>
        <dbReference type="Proteomes" id="UP000694541"/>
    </source>
</evidence>
<sequence length="364" mass="39019">MHPGRRGGCKEAPAQQESLLGRWRGCCEADYSQLSLAPIGSAVPNAAGPRCRRRLGGHKSGLGAGGRRVRWATRVPPRGHQPARPCHRHRCPAQPDARGGTPTTPRLVLDSAKRALGGTGSSGRQRLRGEMARRALALAFCLSLAVAAAADCVTQCSLCAVQTRGADTSVWPLMCLRECQGSSPPSPEWETCRKALALLAPLVALAEGTDPSPREAEEDEAEPEQELGGPGELLLAPAKRYGGFMKKMAKGKLLSLLRENAHSKGGLSKKFGGFGRKPGERAAPEDYPGLGPAGDGGEEPTGAGAEGRELAELHKRYGGFMRRIRPKLKWDNQKRYGGFLRRQFKVTTRSDEDPSTYSGEVSDL</sequence>
<feature type="region of interest" description="Disordered" evidence="16">
    <location>
        <begin position="75"/>
        <end position="106"/>
    </location>
</feature>
<evidence type="ECO:0000256" key="4">
    <source>
        <dbReference type="ARBA" id="ARBA00022525"/>
    </source>
</evidence>
<evidence type="ECO:0000256" key="1">
    <source>
        <dbReference type="ARBA" id="ARBA00004613"/>
    </source>
</evidence>
<comment type="similarity">
    <text evidence="2">Belongs to the opioid neuropeptide precursor family.</text>
</comment>
<evidence type="ECO:0000256" key="9">
    <source>
        <dbReference type="ARBA" id="ARBA00023157"/>
    </source>
</evidence>
<feature type="region of interest" description="Disordered" evidence="16">
    <location>
        <begin position="209"/>
        <end position="232"/>
    </location>
</feature>
<keyword evidence="8" id="KW-0555">Opioid peptide</keyword>
<dbReference type="InterPro" id="IPR006024">
    <property type="entry name" value="Opioid_neupept"/>
</dbReference>
<comment type="function">
    <text evidence="11">Leu-enkephalins compete with and mimic the effects of opiate drugs. They play a role in a number of physiologic functions, including pain perception and responses to stress.</text>
</comment>
<evidence type="ECO:0000256" key="10">
    <source>
        <dbReference type="ARBA" id="ARBA00023205"/>
    </source>
</evidence>
<keyword evidence="4" id="KW-0964">Secreted</keyword>
<proteinExistence type="inferred from homology"/>
<feature type="region of interest" description="Disordered" evidence="16">
    <location>
        <begin position="268"/>
        <end position="305"/>
    </location>
</feature>
<keyword evidence="9" id="KW-1015">Disulfide bond</keyword>
<dbReference type="Ensembl" id="ENSANIT00000017815.1">
    <property type="protein sequence ID" value="ENSANIP00000017228.1"/>
    <property type="gene ID" value="ENSANIG00000011726.1"/>
</dbReference>
<evidence type="ECO:0000256" key="3">
    <source>
        <dbReference type="ARBA" id="ARBA00020232"/>
    </source>
</evidence>
<dbReference type="GO" id="GO:0043025">
    <property type="term" value="C:neuronal cell body"/>
    <property type="evidence" value="ECO:0007669"/>
    <property type="project" value="TreeGrafter"/>
</dbReference>
<keyword evidence="6" id="KW-0732">Signal</keyword>
<evidence type="ECO:0000256" key="7">
    <source>
        <dbReference type="ARBA" id="ARBA00022894"/>
    </source>
</evidence>
<dbReference type="Pfam" id="PF01160">
    <property type="entry name" value="Opiods_neuropep"/>
    <property type="match status" value="1"/>
</dbReference>
<evidence type="ECO:0000256" key="8">
    <source>
        <dbReference type="ARBA" id="ARBA00022901"/>
    </source>
</evidence>
<comment type="function">
    <text evidence="15">Leumorphin has a typical opioid activity and may have anti-apoptotic effect.</text>
</comment>
<dbReference type="GO" id="GO:0007600">
    <property type="term" value="P:sensory perception"/>
    <property type="evidence" value="ECO:0007669"/>
    <property type="project" value="TreeGrafter"/>
</dbReference>
<keyword evidence="7" id="KW-0529">Neurotransmitter</keyword>
<comment type="subcellular location">
    <subcellularLocation>
        <location evidence="1">Secreted</location>
    </subcellularLocation>
</comment>
<keyword evidence="5" id="KW-0165">Cleavage on pair of basic residues</keyword>
<keyword evidence="18" id="KW-1185">Reference proteome</keyword>
<evidence type="ECO:0000256" key="6">
    <source>
        <dbReference type="ARBA" id="ARBA00022729"/>
    </source>
</evidence>
<dbReference type="InterPro" id="IPR000750">
    <property type="entry name" value="Proenkphlin_B"/>
</dbReference>
<evidence type="ECO:0000256" key="2">
    <source>
        <dbReference type="ARBA" id="ARBA00008543"/>
    </source>
</evidence>
<dbReference type="Proteomes" id="UP000694541">
    <property type="component" value="Unplaced"/>
</dbReference>
<dbReference type="GO" id="GO:0007268">
    <property type="term" value="P:chemical synaptic transmission"/>
    <property type="evidence" value="ECO:0007669"/>
    <property type="project" value="UniProtKB-KW"/>
</dbReference>
<evidence type="ECO:0000256" key="15">
    <source>
        <dbReference type="ARBA" id="ARBA00035624"/>
    </source>
</evidence>
<dbReference type="GO" id="GO:0031628">
    <property type="term" value="F:opioid receptor binding"/>
    <property type="evidence" value="ECO:0007669"/>
    <property type="project" value="TreeGrafter"/>
</dbReference>
<keyword evidence="10" id="KW-0257">Endorphin</keyword>
<feature type="compositionally biased region" description="Polar residues" evidence="16">
    <location>
        <begin position="355"/>
        <end position="364"/>
    </location>
</feature>
<dbReference type="GO" id="GO:0030425">
    <property type="term" value="C:dendrite"/>
    <property type="evidence" value="ECO:0007669"/>
    <property type="project" value="TreeGrafter"/>
</dbReference>
<evidence type="ECO:0000313" key="17">
    <source>
        <dbReference type="Ensembl" id="ENSANIP00000017228.1"/>
    </source>
</evidence>
<dbReference type="PRINTS" id="PR01030">
    <property type="entry name" value="PENKBPRCRSR"/>
</dbReference>
<accession>A0A8B9N6F7</accession>
<organism evidence="17 18">
    <name type="scientific">Accipiter nisus</name>
    <name type="common">Eurasian sparrowhawk</name>
    <dbReference type="NCBI Taxonomy" id="211598"/>
    <lineage>
        <taxon>Eukaryota</taxon>
        <taxon>Metazoa</taxon>
        <taxon>Chordata</taxon>
        <taxon>Craniata</taxon>
        <taxon>Vertebrata</taxon>
        <taxon>Euteleostomi</taxon>
        <taxon>Archelosauria</taxon>
        <taxon>Archosauria</taxon>
        <taxon>Dinosauria</taxon>
        <taxon>Saurischia</taxon>
        <taxon>Theropoda</taxon>
        <taxon>Coelurosauria</taxon>
        <taxon>Aves</taxon>
        <taxon>Neognathae</taxon>
        <taxon>Neoaves</taxon>
        <taxon>Telluraves</taxon>
        <taxon>Accipitrimorphae</taxon>
        <taxon>Accipitriformes</taxon>
        <taxon>Accipitridae</taxon>
        <taxon>Accipitrinae</taxon>
        <taxon>Accipiter</taxon>
    </lineage>
</organism>
<evidence type="ECO:0000256" key="12">
    <source>
        <dbReference type="ARBA" id="ARBA00032080"/>
    </source>
</evidence>
<feature type="compositionally biased region" description="Acidic residues" evidence="16">
    <location>
        <begin position="216"/>
        <end position="225"/>
    </location>
</feature>
<dbReference type="GO" id="GO:0005576">
    <property type="term" value="C:extracellular region"/>
    <property type="evidence" value="ECO:0007669"/>
    <property type="project" value="UniProtKB-SubCell"/>
</dbReference>
<feature type="region of interest" description="Disordered" evidence="16">
    <location>
        <begin position="344"/>
        <end position="364"/>
    </location>
</feature>
<dbReference type="AlphaFoldDB" id="A0A8B9N6F7"/>
<name>A0A8B9N6F7_9AVES</name>
<dbReference type="GO" id="GO:0007218">
    <property type="term" value="P:neuropeptide signaling pathway"/>
    <property type="evidence" value="ECO:0007669"/>
    <property type="project" value="UniProtKB-KW"/>
</dbReference>
<protein>
    <recommendedName>
        <fullName evidence="3">Proenkephalin-B</fullName>
    </recommendedName>
    <alternativeName>
        <fullName evidence="13">Beta-neoendorphin-dynorphin</fullName>
    </alternativeName>
    <alternativeName>
        <fullName evidence="12">Preprodynorphin</fullName>
    </alternativeName>
</protein>
<evidence type="ECO:0000256" key="13">
    <source>
        <dbReference type="ARBA" id="ARBA00032642"/>
    </source>
</evidence>
<dbReference type="PRINTS" id="PR01028">
    <property type="entry name" value="OPIOIDPRCRSR"/>
</dbReference>
<evidence type="ECO:0000256" key="14">
    <source>
        <dbReference type="ARBA" id="ARBA00035607"/>
    </source>
</evidence>
<comment type="function">
    <text evidence="14">Dynorphin peptides differentially regulate the kappa opioid receptor. Dynorphin A(1-13) has a typical opioid activity, it is 700 times more potent than Leu-enkephalin.</text>
</comment>
<evidence type="ECO:0000256" key="16">
    <source>
        <dbReference type="SAM" id="MobiDB-lite"/>
    </source>
</evidence>
<evidence type="ECO:0000256" key="11">
    <source>
        <dbReference type="ARBA" id="ARBA00024913"/>
    </source>
</evidence>
<dbReference type="GO" id="GO:0005886">
    <property type="term" value="C:plasma membrane"/>
    <property type="evidence" value="ECO:0007669"/>
    <property type="project" value="TreeGrafter"/>
</dbReference>
<dbReference type="PANTHER" id="PTHR11438">
    <property type="entry name" value="PROENKEPHALIN"/>
    <property type="match status" value="1"/>
</dbReference>
<reference evidence="17" key="2">
    <citation type="submission" date="2025-09" db="UniProtKB">
        <authorList>
            <consortium name="Ensembl"/>
        </authorList>
    </citation>
    <scope>IDENTIFICATION</scope>
</reference>
<dbReference type="GO" id="GO:0043679">
    <property type="term" value="C:axon terminus"/>
    <property type="evidence" value="ECO:0007669"/>
    <property type="project" value="TreeGrafter"/>
</dbReference>
<reference evidence="17" key="1">
    <citation type="submission" date="2025-08" db="UniProtKB">
        <authorList>
            <consortium name="Ensembl"/>
        </authorList>
    </citation>
    <scope>IDENTIFICATION</scope>
</reference>
<evidence type="ECO:0000256" key="5">
    <source>
        <dbReference type="ARBA" id="ARBA00022685"/>
    </source>
</evidence>
<dbReference type="PANTHER" id="PTHR11438:SF4">
    <property type="entry name" value="PROENKEPHALIN-B"/>
    <property type="match status" value="1"/>
</dbReference>
<dbReference type="GO" id="GO:0001515">
    <property type="term" value="F:opioid peptide activity"/>
    <property type="evidence" value="ECO:0007669"/>
    <property type="project" value="UniProtKB-KW"/>
</dbReference>